<accession>A0ABS0PBQ9</accession>
<name>A0ABS0PBQ9_9BRAD</name>
<protein>
    <submittedName>
        <fullName evidence="1">Uncharacterized protein</fullName>
    </submittedName>
</protein>
<sequence length="100" mass="11230">MAIFTITFRIHQDAGYSDRYNSTVEAIKKVCHGEYWDEPTSFFLFENPSSSAKIAEYVAANSKFATDRDVLLVTNLSQNGYATAGKVKNPQTLKNLMGKR</sequence>
<organism evidence="1 2">
    <name type="scientific">Bradyrhizobium diversitatis</name>
    <dbReference type="NCBI Taxonomy" id="2755406"/>
    <lineage>
        <taxon>Bacteria</taxon>
        <taxon>Pseudomonadati</taxon>
        <taxon>Pseudomonadota</taxon>
        <taxon>Alphaproteobacteria</taxon>
        <taxon>Hyphomicrobiales</taxon>
        <taxon>Nitrobacteraceae</taxon>
        <taxon>Bradyrhizobium</taxon>
    </lineage>
</organism>
<evidence type="ECO:0000313" key="2">
    <source>
        <dbReference type="Proteomes" id="UP001194539"/>
    </source>
</evidence>
<reference evidence="1 2" key="1">
    <citation type="submission" date="2020-07" db="EMBL/GenBank/DDBJ databases">
        <title>Bradyrhizobium diversity isolated from nodules of indigenous legumes of Western Australia.</title>
        <authorList>
            <person name="Klepa M.S."/>
        </authorList>
    </citation>
    <scope>NUCLEOTIDE SEQUENCE [LARGE SCALE GENOMIC DNA]</scope>
    <source>
        <strain evidence="1 2">CNPSo 4019</strain>
    </source>
</reference>
<evidence type="ECO:0000313" key="1">
    <source>
        <dbReference type="EMBL" id="MBH5390747.1"/>
    </source>
</evidence>
<comment type="caution">
    <text evidence="1">The sequence shown here is derived from an EMBL/GenBank/DDBJ whole genome shotgun (WGS) entry which is preliminary data.</text>
</comment>
<dbReference type="Proteomes" id="UP001194539">
    <property type="component" value="Unassembled WGS sequence"/>
</dbReference>
<gene>
    <name evidence="1" type="ORF">H1B27_31420</name>
</gene>
<dbReference type="EMBL" id="JACEGD010000037">
    <property type="protein sequence ID" value="MBH5390747.1"/>
    <property type="molecule type" value="Genomic_DNA"/>
</dbReference>
<proteinExistence type="predicted"/>
<dbReference type="RefSeq" id="WP_197968710.1">
    <property type="nucleotide sequence ID" value="NZ_JACEGD010000037.1"/>
</dbReference>
<keyword evidence="2" id="KW-1185">Reference proteome</keyword>